<gene>
    <name evidence="1" type="ORF">WN51_11332</name>
</gene>
<proteinExistence type="predicted"/>
<name>A0A0N0BJZ1_9HYME</name>
<reference evidence="1 2" key="1">
    <citation type="submission" date="2015-07" db="EMBL/GenBank/DDBJ databases">
        <title>The genome of Melipona quadrifasciata.</title>
        <authorList>
            <person name="Pan H."/>
            <person name="Kapheim K."/>
        </authorList>
    </citation>
    <scope>NUCLEOTIDE SEQUENCE [LARGE SCALE GENOMIC DNA]</scope>
    <source>
        <strain evidence="1">0111107301</strain>
        <tissue evidence="1">Whole body</tissue>
    </source>
</reference>
<dbReference type="AlphaFoldDB" id="A0A0N0BJZ1"/>
<evidence type="ECO:0000313" key="2">
    <source>
        <dbReference type="Proteomes" id="UP000053105"/>
    </source>
</evidence>
<evidence type="ECO:0000313" key="1">
    <source>
        <dbReference type="EMBL" id="KOX79722.1"/>
    </source>
</evidence>
<dbReference type="EMBL" id="KQ435710">
    <property type="protein sequence ID" value="KOX79722.1"/>
    <property type="molecule type" value="Genomic_DNA"/>
</dbReference>
<dbReference type="Proteomes" id="UP000053105">
    <property type="component" value="Unassembled WGS sequence"/>
</dbReference>
<accession>A0A0N0BJZ1</accession>
<keyword evidence="2" id="KW-1185">Reference proteome</keyword>
<organism evidence="1 2">
    <name type="scientific">Melipona quadrifasciata</name>
    <dbReference type="NCBI Taxonomy" id="166423"/>
    <lineage>
        <taxon>Eukaryota</taxon>
        <taxon>Metazoa</taxon>
        <taxon>Ecdysozoa</taxon>
        <taxon>Arthropoda</taxon>
        <taxon>Hexapoda</taxon>
        <taxon>Insecta</taxon>
        <taxon>Pterygota</taxon>
        <taxon>Neoptera</taxon>
        <taxon>Endopterygota</taxon>
        <taxon>Hymenoptera</taxon>
        <taxon>Apocrita</taxon>
        <taxon>Aculeata</taxon>
        <taxon>Apoidea</taxon>
        <taxon>Anthophila</taxon>
        <taxon>Apidae</taxon>
        <taxon>Melipona</taxon>
    </lineage>
</organism>
<sequence length="49" mass="5630">MNERNTNKRNEGTNINLISGSLAVDDATVRTVSRHCHSYGCLHYHIQRF</sequence>
<protein>
    <submittedName>
        <fullName evidence="1">Uncharacterized protein</fullName>
    </submittedName>
</protein>